<reference evidence="1" key="1">
    <citation type="submission" date="2014-09" db="EMBL/GenBank/DDBJ databases">
        <authorList>
            <person name="Magalhaes I.L.F."/>
            <person name="Oliveira U."/>
            <person name="Santos F.R."/>
            <person name="Vidigal T.H.D.A."/>
            <person name="Brescovit A.D."/>
            <person name="Santos A.J."/>
        </authorList>
    </citation>
    <scope>NUCLEOTIDE SEQUENCE</scope>
    <source>
        <tissue evidence="1">Shoot tissue taken approximately 20 cm above the soil surface</tissue>
    </source>
</reference>
<accession>A0A0A8Z3V6</accession>
<reference evidence="1" key="2">
    <citation type="journal article" date="2015" name="Data Brief">
        <title>Shoot transcriptome of the giant reed, Arundo donax.</title>
        <authorList>
            <person name="Barrero R.A."/>
            <person name="Guerrero F.D."/>
            <person name="Moolhuijzen P."/>
            <person name="Goolsby J.A."/>
            <person name="Tidwell J."/>
            <person name="Bellgard S.E."/>
            <person name="Bellgard M.I."/>
        </authorList>
    </citation>
    <scope>NUCLEOTIDE SEQUENCE</scope>
    <source>
        <tissue evidence="1">Shoot tissue taken approximately 20 cm above the soil surface</tissue>
    </source>
</reference>
<dbReference type="AlphaFoldDB" id="A0A0A8Z3V6"/>
<protein>
    <submittedName>
        <fullName evidence="1">Uncharacterized protein</fullName>
    </submittedName>
</protein>
<evidence type="ECO:0000313" key="1">
    <source>
        <dbReference type="EMBL" id="JAD32378.1"/>
    </source>
</evidence>
<name>A0A0A8Z3V6_ARUDO</name>
<organism evidence="1">
    <name type="scientific">Arundo donax</name>
    <name type="common">Giant reed</name>
    <name type="synonym">Donax arundinaceus</name>
    <dbReference type="NCBI Taxonomy" id="35708"/>
    <lineage>
        <taxon>Eukaryota</taxon>
        <taxon>Viridiplantae</taxon>
        <taxon>Streptophyta</taxon>
        <taxon>Embryophyta</taxon>
        <taxon>Tracheophyta</taxon>
        <taxon>Spermatophyta</taxon>
        <taxon>Magnoliopsida</taxon>
        <taxon>Liliopsida</taxon>
        <taxon>Poales</taxon>
        <taxon>Poaceae</taxon>
        <taxon>PACMAD clade</taxon>
        <taxon>Arundinoideae</taxon>
        <taxon>Arundineae</taxon>
        <taxon>Arundo</taxon>
    </lineage>
</organism>
<sequence>MKSGKSLVRDTVQNIGEYCIHSNPIKCERHCEKARPLMSTTKFAL</sequence>
<proteinExistence type="predicted"/>
<dbReference type="EMBL" id="GBRH01265517">
    <property type="protein sequence ID" value="JAD32378.1"/>
    <property type="molecule type" value="Transcribed_RNA"/>
</dbReference>